<reference evidence="1 2" key="1">
    <citation type="submission" date="2014-04" db="EMBL/GenBank/DDBJ databases">
        <authorList>
            <person name="Bishop-Lilly K.A."/>
            <person name="Broomall S.M."/>
            <person name="Chain P.S."/>
            <person name="Chertkov O."/>
            <person name="Coyne S.R."/>
            <person name="Daligault H.E."/>
            <person name="Davenport K.W."/>
            <person name="Erkkila T."/>
            <person name="Frey K.G."/>
            <person name="Gibbons H.S."/>
            <person name="Gu W."/>
            <person name="Jaissle J."/>
            <person name="Johnson S.L."/>
            <person name="Koroleva G.I."/>
            <person name="Ladner J.T."/>
            <person name="Lo C.-C."/>
            <person name="Minogue T.D."/>
            <person name="Munk C."/>
            <person name="Palacios G.F."/>
            <person name="Redden C.L."/>
            <person name="Rosenzweig C.N."/>
            <person name="Scholz M.B."/>
            <person name="Teshima H."/>
            <person name="Xu Y."/>
        </authorList>
    </citation>
    <scope>NUCLEOTIDE SEQUENCE [LARGE SCALE GENOMIC DNA]</scope>
    <source>
        <strain evidence="2">gladioli</strain>
    </source>
</reference>
<dbReference type="Proteomes" id="UP000029590">
    <property type="component" value="Unassembled WGS sequence"/>
</dbReference>
<organism evidence="1 2">
    <name type="scientific">Burkholderia gladioli</name>
    <name type="common">Pseudomonas marginata</name>
    <name type="synonym">Phytomonas marginata</name>
    <dbReference type="NCBI Taxonomy" id="28095"/>
    <lineage>
        <taxon>Bacteria</taxon>
        <taxon>Pseudomonadati</taxon>
        <taxon>Pseudomonadota</taxon>
        <taxon>Betaproteobacteria</taxon>
        <taxon>Burkholderiales</taxon>
        <taxon>Burkholderiaceae</taxon>
        <taxon>Burkholderia</taxon>
    </lineage>
</organism>
<sequence length="139" mass="15122">MKPAVHPVKPSRTVGDTASLTQQQWAKLYADVSDPDTAEAILEMADTMPTLVQQHASLVIQARKTLVFERNEPARRKVRRSLLGWMGFALGRFVGGLVRGLHHQPVRASTAHKPSFAKVASPGRSAFVVKSGARIASRG</sequence>
<dbReference type="EMBL" id="JPGG01000012">
    <property type="protein sequence ID" value="KGC20304.1"/>
    <property type="molecule type" value="Genomic_DNA"/>
</dbReference>
<protein>
    <submittedName>
        <fullName evidence="1">Uncharacterized protein</fullName>
    </submittedName>
</protein>
<comment type="caution">
    <text evidence="1">The sequence shown here is derived from an EMBL/GenBank/DDBJ whole genome shotgun (WGS) entry which is preliminary data.</text>
</comment>
<accession>A0AAW3FAM5</accession>
<gene>
    <name evidence="1" type="ORF">DM48_7858</name>
</gene>
<name>A0AAW3FAM5_BURGA</name>
<evidence type="ECO:0000313" key="1">
    <source>
        <dbReference type="EMBL" id="KGC20304.1"/>
    </source>
</evidence>
<evidence type="ECO:0000313" key="2">
    <source>
        <dbReference type="Proteomes" id="UP000029590"/>
    </source>
</evidence>
<dbReference type="AlphaFoldDB" id="A0AAW3FAM5"/>
<dbReference type="RefSeq" id="WP_036057473.1">
    <property type="nucleotide sequence ID" value="NZ_KN150851.1"/>
</dbReference>
<proteinExistence type="predicted"/>